<dbReference type="PhylomeDB" id="A0A0D2UQC5"/>
<dbReference type="InterPro" id="IPR015943">
    <property type="entry name" value="WD40/YVTN_repeat-like_dom_sf"/>
</dbReference>
<feature type="repeat" description="WD" evidence="3">
    <location>
        <begin position="1201"/>
        <end position="1234"/>
    </location>
</feature>
<dbReference type="PANTHER" id="PTHR46866:SF1">
    <property type="entry name" value="GH12955P"/>
    <property type="match status" value="1"/>
</dbReference>
<dbReference type="InterPro" id="IPR001680">
    <property type="entry name" value="WD40_rpt"/>
</dbReference>
<dbReference type="SUPFAM" id="SSF48371">
    <property type="entry name" value="ARM repeat"/>
    <property type="match status" value="1"/>
</dbReference>
<dbReference type="Proteomes" id="UP000008743">
    <property type="component" value="Unassembled WGS sequence"/>
</dbReference>
<dbReference type="InterPro" id="IPR036322">
    <property type="entry name" value="WD40_repeat_dom_sf"/>
</dbReference>
<evidence type="ECO:0000256" key="2">
    <source>
        <dbReference type="ARBA" id="ARBA00022737"/>
    </source>
</evidence>
<dbReference type="InterPro" id="IPR016024">
    <property type="entry name" value="ARM-type_fold"/>
</dbReference>
<dbReference type="eggNOG" id="KOG4190">
    <property type="taxonomic scope" value="Eukaryota"/>
</dbReference>
<dbReference type="SUPFAM" id="SSF50978">
    <property type="entry name" value="WD40 repeat-like"/>
    <property type="match status" value="1"/>
</dbReference>
<dbReference type="STRING" id="595528.A0A0D2UQC5"/>
<reference evidence="6" key="1">
    <citation type="submission" date="2011-02" db="EMBL/GenBank/DDBJ databases">
        <title>The Genome Sequence of Capsaspora owczarzaki ATCC 30864.</title>
        <authorList>
            <person name="Russ C."/>
            <person name="Cuomo C."/>
            <person name="Burger G."/>
            <person name="Gray M.W."/>
            <person name="Holland P.W.H."/>
            <person name="King N."/>
            <person name="Lang F.B.F."/>
            <person name="Roger A.J."/>
            <person name="Ruiz-Trillo I."/>
            <person name="Young S.K."/>
            <person name="Zeng Q."/>
            <person name="Gargeya S."/>
            <person name="Alvarado L."/>
            <person name="Berlin A."/>
            <person name="Chapman S.B."/>
            <person name="Chen Z."/>
            <person name="Freedman E."/>
            <person name="Gellesch M."/>
            <person name="Goldberg J."/>
            <person name="Griggs A."/>
            <person name="Gujja S."/>
            <person name="Heilman E."/>
            <person name="Heiman D."/>
            <person name="Howarth C."/>
            <person name="Mehta T."/>
            <person name="Neiman D."/>
            <person name="Pearson M."/>
            <person name="Roberts A."/>
            <person name="Saif S."/>
            <person name="Shea T."/>
            <person name="Shenoy N."/>
            <person name="Sisk P."/>
            <person name="Stolte C."/>
            <person name="Sykes S."/>
            <person name="White J."/>
            <person name="Yandava C."/>
            <person name="Haas B."/>
            <person name="Nusbaum C."/>
            <person name="Birren B."/>
        </authorList>
    </citation>
    <scope>NUCLEOTIDE SEQUENCE</scope>
    <source>
        <strain evidence="6">ATCC 30864</strain>
    </source>
</reference>
<evidence type="ECO:0000256" key="3">
    <source>
        <dbReference type="PROSITE-ProRule" id="PRU00221"/>
    </source>
</evidence>
<dbReference type="Gene3D" id="2.130.10.10">
    <property type="entry name" value="YVTN repeat-like/Quinoprotein amine dehydrogenase"/>
    <property type="match status" value="2"/>
</dbReference>
<feature type="repeat" description="WD" evidence="3">
    <location>
        <begin position="1377"/>
        <end position="1417"/>
    </location>
</feature>
<accession>A0A0D2UQC5</accession>
<dbReference type="PROSITE" id="PS00678">
    <property type="entry name" value="WD_REPEATS_1"/>
    <property type="match status" value="1"/>
</dbReference>
<feature type="region of interest" description="Disordered" evidence="4">
    <location>
        <begin position="1"/>
        <end position="43"/>
    </location>
</feature>
<dbReference type="PANTHER" id="PTHR46866">
    <property type="entry name" value="GH12955P"/>
    <property type="match status" value="1"/>
</dbReference>
<keyword evidence="1 3" id="KW-0853">WD repeat</keyword>
<protein>
    <submittedName>
        <fullName evidence="5">Uncharacterized protein</fullName>
    </submittedName>
</protein>
<keyword evidence="2" id="KW-0677">Repeat</keyword>
<proteinExistence type="predicted"/>
<dbReference type="InterPro" id="IPR019775">
    <property type="entry name" value="WD40_repeat_CS"/>
</dbReference>
<evidence type="ECO:0000256" key="1">
    <source>
        <dbReference type="ARBA" id="ARBA00022574"/>
    </source>
</evidence>
<dbReference type="EMBL" id="KE346373">
    <property type="protein sequence ID" value="KJE97201.1"/>
    <property type="molecule type" value="Genomic_DNA"/>
</dbReference>
<dbReference type="InParanoid" id="A0A0D2UQC5"/>
<feature type="compositionally biased region" description="Pro residues" evidence="4">
    <location>
        <begin position="18"/>
        <end position="30"/>
    </location>
</feature>
<dbReference type="PROSITE" id="PS50294">
    <property type="entry name" value="WD_REPEATS_REGION"/>
    <property type="match status" value="1"/>
</dbReference>
<keyword evidence="6" id="KW-1185">Reference proteome</keyword>
<dbReference type="SMART" id="SM00320">
    <property type="entry name" value="WD40"/>
    <property type="match status" value="7"/>
</dbReference>
<name>A0A0D2UQC5_CAPO3</name>
<organism evidence="5 6">
    <name type="scientific">Capsaspora owczarzaki (strain ATCC 30864)</name>
    <dbReference type="NCBI Taxonomy" id="595528"/>
    <lineage>
        <taxon>Eukaryota</taxon>
        <taxon>Filasterea</taxon>
        <taxon>Capsaspora</taxon>
    </lineage>
</organism>
<evidence type="ECO:0000313" key="6">
    <source>
        <dbReference type="Proteomes" id="UP000008743"/>
    </source>
</evidence>
<gene>
    <name evidence="5" type="ORF">CAOG_007646</name>
</gene>
<dbReference type="PROSITE" id="PS50082">
    <property type="entry name" value="WD_REPEATS_2"/>
    <property type="match status" value="2"/>
</dbReference>
<dbReference type="eggNOG" id="KOG1786">
    <property type="taxonomic scope" value="Eukaryota"/>
</dbReference>
<dbReference type="OrthoDB" id="29306at2759"/>
<evidence type="ECO:0000256" key="4">
    <source>
        <dbReference type="SAM" id="MobiDB-lite"/>
    </source>
</evidence>
<evidence type="ECO:0000313" key="5">
    <source>
        <dbReference type="EMBL" id="KJE97201.1"/>
    </source>
</evidence>
<sequence length="1496" mass="156212">MPAAAAAVGASSTLQQPPSNPALPSSPLPQPNTRSQMLASPTPLDIQAASASAAAALSSASATASTNSPNVSGGADGYAGGATATDGTATSSNALAALTAAASAAAPPSPPTSMPSNYPGWQMASGAAGLSAGGSSGSGLAAVSASSQQGVPQQPLTQQLPRISLAEDPDQAGHIGPLLLFEQSRAFASSLQGTSATIVTHLLESSSLVSLANRAIMEQLSQLHGQQAGSAVVTGTLGAGASEGGSLLEGASTSLAQLISSDHAGQLVAPLQPLEQLDGNILPSMQTAALLSAIGADSIPCSFEERRSFDLYRLACIVCELYLADRYHARGILEATGPSRLRTSATVDALSELDPVLGVTAPASKQRANNLSNAATISPFDTALPSFSPFPVRHTIPTAPGTTSFISQVNLAARNSVMLLNEVVFNSAVPQSLTQPIGSAEGSAANSDQTAVRQRLAAQRHAVSTKLVAAPSSAGLLAPSLVGMSSSAGSSSVNATSNQIASMSMGGGFSAAFNTSVSGMPSGKGATAFATAAASAQAAASSTLSATANTSSGTAAGSLPGATSSAAASMMMGSQGPASLYLPYLNELPSTVRQAVALLLRNDSSITPPTDLLLQTSFLPGGSFLFPDYFPALYSFLAEFQASDWPTRVTFTAEHITTLVKLADDGFQIAMPFIMQLFSHPLTRQQAAVLLFDHVTAKLGPRRTRVVFLKPLLALFELTADEAVQVVILSKRFVLSLLNRIGLSFFMEHFVGFLIDGVVSANIAIAKAAGDGLVDLAAQLGPVIPSRFMTKPLLRHLTRPNANIVIKCLLSISATGGETVVLGQYIPHIISTLAAQLTKAATIAAPSPTAAATASLGNEAGNVSGVSSTSSLVEMSLGSALAAANATIADVASPTSMADRSAQTIVNVLNLLQGCCEHLNSDTLAEQMDDFSSKVFMPLIRWLGSPSSAAFSGALRSRMCRQMLESMIYVCRLLSRKCADAMPIMKDFALPILRVFFAPFDWIYDRTLEDTTGHPRTSSASDALTSASFIAAQRASAAPNGESDLEEWRQVYTAETAYLAYSQFCLLVGQESMRRYIANSQLIETLMYSHLASFSHSGNEMDGNAEQGPGSVVSASAISAAIAAAVSAAAAAPMPPQSANDSMRAKFSNLLTLGSKKDGDDPSAEEIQTTYANWGTYLTHQMNPQSRNASLSFRELKLQSFAGHTAAVRSLAVFDNEQQFVSGSKDKTVKLWSIGMEEDSLPVAKCRRTYVGHRKTVSSVQIMTSTDFVASCDGGIHIWNPENGYCTQQFDLPKSSIVCFQQIPQRSCLVAGTSDNTLRFLDLESNQLLHEWKVATMPAGSIRSIAVDPGYNWIATGFSGGIISLLDLRTGLMLAAWRAHESDVLSMKPVSEHQLVSSSADSTLTLWNVHTAVPVKFMRGHTDAVTHFEISKRDVLALTASNRLGFHGALDRTQPSFTSHKLRSDAIRGTVNSFAMLPVNQQLLFGADSGMISLWA</sequence>
<dbReference type="Pfam" id="PF00400">
    <property type="entry name" value="WD40"/>
    <property type="match status" value="3"/>
</dbReference>